<sequence length="192" mass="21144">MSSKDANAQTTPLVQEHDSEEPSQATESDRLLPNRDLEQGKPPQDGCNHERLRPTASPANQQGFGSTINTLFGATTIPVDSREDTLNKARAELVWCCCLLVLIVILFAILGPIFHFRNKETPPTCYSDRGYYSTVFLSIFLGFSGIDRFYLGYFLIGLLKFCTGGFFGILWALDIVLVIVGGLPDIHGCALP</sequence>
<evidence type="ECO:0000259" key="10">
    <source>
        <dbReference type="Pfam" id="PF05154"/>
    </source>
</evidence>
<protein>
    <recommendedName>
        <fullName evidence="10">TM2 domain-containing protein</fullName>
    </recommendedName>
</protein>
<reference evidence="11" key="2">
    <citation type="journal article" date="2022" name="Microbiol. Resour. Announc.">
        <title>Whole-Genome Sequence of Entomortierella parvispora E1425, a Mucoromycotan Fungus Associated with Burkholderiaceae-Related Endosymbiotic Bacteria.</title>
        <authorList>
            <person name="Herlambang A."/>
            <person name="Guo Y."/>
            <person name="Takashima Y."/>
            <person name="Narisawa K."/>
            <person name="Ohta H."/>
            <person name="Nishizawa T."/>
        </authorList>
    </citation>
    <scope>NUCLEOTIDE SEQUENCE</scope>
    <source>
        <strain evidence="11">E1425</strain>
    </source>
</reference>
<keyword evidence="3 9" id="KW-0812">Transmembrane</keyword>
<feature type="transmembrane region" description="Helical" evidence="9">
    <location>
        <begin position="131"/>
        <end position="151"/>
    </location>
</feature>
<evidence type="ECO:0000313" key="12">
    <source>
        <dbReference type="Proteomes" id="UP000827284"/>
    </source>
</evidence>
<dbReference type="AlphaFoldDB" id="A0A9P3HJC8"/>
<dbReference type="EMBL" id="BQFW01000014">
    <property type="protein sequence ID" value="GJJ77706.1"/>
    <property type="molecule type" value="Genomic_DNA"/>
</dbReference>
<evidence type="ECO:0000256" key="5">
    <source>
        <dbReference type="ARBA" id="ARBA00022989"/>
    </source>
</evidence>
<dbReference type="GO" id="GO:0016020">
    <property type="term" value="C:membrane"/>
    <property type="evidence" value="ECO:0007669"/>
    <property type="project" value="UniProtKB-SubCell"/>
</dbReference>
<feature type="compositionally biased region" description="Basic and acidic residues" evidence="8">
    <location>
        <begin position="27"/>
        <end position="39"/>
    </location>
</feature>
<dbReference type="Proteomes" id="UP000827284">
    <property type="component" value="Unassembled WGS sequence"/>
</dbReference>
<feature type="transmembrane region" description="Helical" evidence="9">
    <location>
        <begin position="158"/>
        <end position="183"/>
    </location>
</feature>
<evidence type="ECO:0000313" key="11">
    <source>
        <dbReference type="EMBL" id="GJJ77706.1"/>
    </source>
</evidence>
<evidence type="ECO:0000256" key="1">
    <source>
        <dbReference type="ARBA" id="ARBA00004141"/>
    </source>
</evidence>
<keyword evidence="12" id="KW-1185">Reference proteome</keyword>
<gene>
    <name evidence="11" type="ORF">EMPS_10065</name>
</gene>
<evidence type="ECO:0000256" key="2">
    <source>
        <dbReference type="ARBA" id="ARBA00008284"/>
    </source>
</evidence>
<keyword evidence="5 9" id="KW-1133">Transmembrane helix</keyword>
<evidence type="ECO:0000256" key="9">
    <source>
        <dbReference type="SAM" id="Phobius"/>
    </source>
</evidence>
<feature type="transmembrane region" description="Helical" evidence="9">
    <location>
        <begin position="93"/>
        <end position="111"/>
    </location>
</feature>
<evidence type="ECO:0000256" key="7">
    <source>
        <dbReference type="ARBA" id="ARBA00023180"/>
    </source>
</evidence>
<evidence type="ECO:0000256" key="6">
    <source>
        <dbReference type="ARBA" id="ARBA00023136"/>
    </source>
</evidence>
<dbReference type="PANTHER" id="PTHR21016">
    <property type="entry name" value="BETA-AMYLOID BINDING PROTEIN-RELATED"/>
    <property type="match status" value="1"/>
</dbReference>
<dbReference type="PANTHER" id="PTHR21016:SF1">
    <property type="entry name" value="TM2 DOMAIN-CONTAINING PROTEIN 1"/>
    <property type="match status" value="1"/>
</dbReference>
<dbReference type="OrthoDB" id="408511at2759"/>
<accession>A0A9P3HJC8</accession>
<evidence type="ECO:0000256" key="3">
    <source>
        <dbReference type="ARBA" id="ARBA00022692"/>
    </source>
</evidence>
<evidence type="ECO:0000256" key="8">
    <source>
        <dbReference type="SAM" id="MobiDB-lite"/>
    </source>
</evidence>
<name>A0A9P3HJC8_9FUNG</name>
<feature type="region of interest" description="Disordered" evidence="8">
    <location>
        <begin position="1"/>
        <end position="64"/>
    </location>
</feature>
<evidence type="ECO:0000256" key="4">
    <source>
        <dbReference type="ARBA" id="ARBA00022729"/>
    </source>
</evidence>
<feature type="compositionally biased region" description="Polar residues" evidence="8">
    <location>
        <begin position="1"/>
        <end position="13"/>
    </location>
</feature>
<comment type="subcellular location">
    <subcellularLocation>
        <location evidence="1">Membrane</location>
        <topology evidence="1">Multi-pass membrane protein</topology>
    </subcellularLocation>
</comment>
<proteinExistence type="inferred from homology"/>
<feature type="domain" description="TM2" evidence="10">
    <location>
        <begin position="132"/>
        <end position="176"/>
    </location>
</feature>
<reference evidence="11" key="1">
    <citation type="submission" date="2021-11" db="EMBL/GenBank/DDBJ databases">
        <authorList>
            <person name="Herlambang A."/>
            <person name="Guo Y."/>
            <person name="Takashima Y."/>
            <person name="Nishizawa T."/>
        </authorList>
    </citation>
    <scope>NUCLEOTIDE SEQUENCE</scope>
    <source>
        <strain evidence="11">E1425</strain>
    </source>
</reference>
<dbReference type="InterPro" id="IPR007829">
    <property type="entry name" value="TM2"/>
</dbReference>
<dbReference type="InterPro" id="IPR050932">
    <property type="entry name" value="TM2D1-3-like"/>
</dbReference>
<comment type="similarity">
    <text evidence="2">Belongs to the TM2 family.</text>
</comment>
<organism evidence="11 12">
    <name type="scientific">Entomortierella parvispora</name>
    <dbReference type="NCBI Taxonomy" id="205924"/>
    <lineage>
        <taxon>Eukaryota</taxon>
        <taxon>Fungi</taxon>
        <taxon>Fungi incertae sedis</taxon>
        <taxon>Mucoromycota</taxon>
        <taxon>Mortierellomycotina</taxon>
        <taxon>Mortierellomycetes</taxon>
        <taxon>Mortierellales</taxon>
        <taxon>Mortierellaceae</taxon>
        <taxon>Entomortierella</taxon>
    </lineage>
</organism>
<keyword evidence="4" id="KW-0732">Signal</keyword>
<dbReference type="Pfam" id="PF05154">
    <property type="entry name" value="TM2"/>
    <property type="match status" value="1"/>
</dbReference>
<comment type="caution">
    <text evidence="11">The sequence shown here is derived from an EMBL/GenBank/DDBJ whole genome shotgun (WGS) entry which is preliminary data.</text>
</comment>
<keyword evidence="7" id="KW-0325">Glycoprotein</keyword>
<keyword evidence="6 9" id="KW-0472">Membrane</keyword>